<name>A0A9N8KUS3_CHRIL</name>
<dbReference type="AlphaFoldDB" id="A0A9N8KUS3"/>
<organism evidence="4 5">
    <name type="scientific">Chrysodeixis includens</name>
    <name type="common">Soybean looper</name>
    <name type="synonym">Pseudoplusia includens</name>
    <dbReference type="NCBI Taxonomy" id="689277"/>
    <lineage>
        <taxon>Eukaryota</taxon>
        <taxon>Metazoa</taxon>
        <taxon>Ecdysozoa</taxon>
        <taxon>Arthropoda</taxon>
        <taxon>Hexapoda</taxon>
        <taxon>Insecta</taxon>
        <taxon>Pterygota</taxon>
        <taxon>Neoptera</taxon>
        <taxon>Endopterygota</taxon>
        <taxon>Lepidoptera</taxon>
        <taxon>Glossata</taxon>
        <taxon>Ditrysia</taxon>
        <taxon>Noctuoidea</taxon>
        <taxon>Noctuidae</taxon>
        <taxon>Plusiinae</taxon>
        <taxon>Chrysodeixis</taxon>
    </lineage>
</organism>
<keyword evidence="5" id="KW-1185">Reference proteome</keyword>
<gene>
    <name evidence="4" type="ORF">CINC_LOCUS5140</name>
</gene>
<evidence type="ECO:0000256" key="1">
    <source>
        <dbReference type="SAM" id="MobiDB-lite"/>
    </source>
</evidence>
<dbReference type="GO" id="GO:0016020">
    <property type="term" value="C:membrane"/>
    <property type="evidence" value="ECO:0007669"/>
    <property type="project" value="TreeGrafter"/>
</dbReference>
<feature type="region of interest" description="Disordered" evidence="1">
    <location>
        <begin position="161"/>
        <end position="185"/>
    </location>
</feature>
<evidence type="ECO:0000259" key="2">
    <source>
        <dbReference type="Pfam" id="PF24499"/>
    </source>
</evidence>
<proteinExistence type="predicted"/>
<dbReference type="PANTHER" id="PTHR22050">
    <property type="entry name" value="RW1 PROTEIN HOMOLOG"/>
    <property type="match status" value="1"/>
</dbReference>
<feature type="compositionally biased region" description="Low complexity" evidence="1">
    <location>
        <begin position="613"/>
        <end position="632"/>
    </location>
</feature>
<dbReference type="Pfam" id="PF24501">
    <property type="entry name" value="Ig_TMEM131L_5"/>
    <property type="match status" value="1"/>
</dbReference>
<accession>A0A9N8KUS3</accession>
<evidence type="ECO:0000313" key="5">
    <source>
        <dbReference type="Proteomes" id="UP001154114"/>
    </source>
</evidence>
<evidence type="ECO:0008006" key="6">
    <source>
        <dbReference type="Google" id="ProtNLM"/>
    </source>
</evidence>
<evidence type="ECO:0000313" key="4">
    <source>
        <dbReference type="EMBL" id="CAD0203490.1"/>
    </source>
</evidence>
<dbReference type="InterPro" id="IPR039877">
    <property type="entry name" value="TMEM131-like"/>
</dbReference>
<reference evidence="4" key="1">
    <citation type="submission" date="2021-12" db="EMBL/GenBank/DDBJ databases">
        <authorList>
            <person name="King R."/>
        </authorList>
    </citation>
    <scope>NUCLEOTIDE SEQUENCE</scope>
</reference>
<feature type="compositionally biased region" description="Low complexity" evidence="1">
    <location>
        <begin position="444"/>
        <end position="455"/>
    </location>
</feature>
<feature type="compositionally biased region" description="Basic residues" evidence="1">
    <location>
        <begin position="414"/>
        <end position="438"/>
    </location>
</feature>
<protein>
    <recommendedName>
        <fullName evidence="6">Transmembrane protein 131</fullName>
    </recommendedName>
</protein>
<feature type="compositionally biased region" description="Basic residues" evidence="1">
    <location>
        <begin position="512"/>
        <end position="533"/>
    </location>
</feature>
<dbReference type="Pfam" id="PF24499">
    <property type="entry name" value="Ig_TMEM131L_4"/>
    <property type="match status" value="1"/>
</dbReference>
<feature type="compositionally biased region" description="Basic residues" evidence="1">
    <location>
        <begin position="603"/>
        <end position="612"/>
    </location>
</feature>
<feature type="domain" description="TMEM131L fourth Ig-like" evidence="2">
    <location>
        <begin position="230"/>
        <end position="277"/>
    </location>
</feature>
<evidence type="ECO:0000259" key="3">
    <source>
        <dbReference type="Pfam" id="PF24501"/>
    </source>
</evidence>
<feature type="region of interest" description="Disordered" evidence="1">
    <location>
        <begin position="406"/>
        <end position="672"/>
    </location>
</feature>
<feature type="domain" description="TMEM131L fifth Ig-like" evidence="3">
    <location>
        <begin position="318"/>
        <end position="383"/>
    </location>
</feature>
<dbReference type="InterPro" id="IPR055436">
    <property type="entry name" value="Ig_TMEM131L_4"/>
</dbReference>
<dbReference type="OrthoDB" id="168404at2759"/>
<sequence>MTCGAQYAWASVPLVLESSMTLPMRVVSVTLPASDPGVMFEAVPEGQAREVTPGRHVVGNVLYAPERRCQPRCYTGLDVTSSGRGVAAARRGVGGLRADAACSARGTLWAARAGAHNFTLHAHHGRAAAGRAGAAAAWWPRLAPARADGAGWRGRARHSARARAQPVAQPRAAAAGRAGPAGAGREPAGCGADACRWSRAPWALLDWRAERGTVRPYSRTPAPAGPHQLPMLLLQPDSEIEIKLNFTPPEPVALSAYLYLRNNLTIMEGVLLTGRGAYPSFELGGRRPGSNAPLLFEVSECAGAGSSGTVRRTVVARNTGPVAVRLREWRLAGQPCQARGFRLQPCAPLSLQPNESRALSLAFTPDYTLARVACPLTARTDTGRAAFSLHAAAPARLLPRCLAAAPRPPWEPARRRRAAGAGRARARAGRRAGRRARAAPRAPPASVRSPPRARSTCALAQPPRRRRRPPPAPRAGPPRADDARRAATRRRWTRWPNAAPSNNTRRDDRPPRRTRPTKYHYSKRRLRSRRKNRPPSSRTVTKPTPKQKIDRPAAETKTPRPPAPARPRRPLPRPPPTTATRRTSRRRNPRARAPCLAPDTPRRRPLRARRQAGRGARAACAPAAGLRQPGAPRRARRGREARARPQRAPAPGQGSKRRERAPLSPPRTEPRALPALRWGASWSSVVARGPAGAALAPIGSDVRRRTEPAPAPPADHSLFYFNGDSSLGHRDADFSWRPPPPVERAAFTPARDFLAEEPANVSHSGPGAVGSGAFRSVSSVWGGSLEPRPAAAAVGGYAEGGRGGVGAAVRPPPGFGAPAVRPVRPYDPFRSLASIWAPGALDWRSEPAPEADEAPPG</sequence>
<feature type="compositionally biased region" description="Basic and acidic residues" evidence="1">
    <location>
        <begin position="547"/>
        <end position="558"/>
    </location>
</feature>
<dbReference type="EMBL" id="LR824022">
    <property type="protein sequence ID" value="CAD0203490.1"/>
    <property type="molecule type" value="Genomic_DNA"/>
</dbReference>
<dbReference type="InterPro" id="IPR055437">
    <property type="entry name" value="TMEM131L_Ig_5"/>
</dbReference>
<feature type="compositionally biased region" description="Low complexity" evidence="1">
    <location>
        <begin position="162"/>
        <end position="185"/>
    </location>
</feature>
<dbReference type="Proteomes" id="UP001154114">
    <property type="component" value="Chromosome 19"/>
</dbReference>
<dbReference type="PANTHER" id="PTHR22050:SF0">
    <property type="entry name" value="TRANSMEMBRANE PROTEIN 131 HOMOLOG"/>
    <property type="match status" value="1"/>
</dbReference>